<dbReference type="RefSeq" id="WP_160687927.1">
    <property type="nucleotide sequence ID" value="NZ_CP047897.1"/>
</dbReference>
<dbReference type="InterPro" id="IPR029057">
    <property type="entry name" value="PRTase-like"/>
</dbReference>
<proteinExistence type="predicted"/>
<dbReference type="InterPro" id="IPR056920">
    <property type="entry name" value="PRTase-CE"/>
</dbReference>
<evidence type="ECO:0000313" key="3">
    <source>
        <dbReference type="Proteomes" id="UP000464214"/>
    </source>
</evidence>
<dbReference type="KEGG" id="nib:GU926_00350"/>
<accession>A0A6P1NUI2</accession>
<keyword evidence="3" id="KW-1185">Reference proteome</keyword>
<dbReference type="EMBL" id="CP047897">
    <property type="protein sequence ID" value="QHL85974.1"/>
    <property type="molecule type" value="Genomic_DNA"/>
</dbReference>
<name>A0A6P1NUI2_9BACT</name>
<dbReference type="SUPFAM" id="SSF53271">
    <property type="entry name" value="PRTase-like"/>
    <property type="match status" value="1"/>
</dbReference>
<evidence type="ECO:0000259" key="1">
    <source>
        <dbReference type="Pfam" id="PF24390"/>
    </source>
</evidence>
<protein>
    <recommendedName>
        <fullName evidence="1">PRTase-CE domain-containing protein</fullName>
    </recommendedName>
</protein>
<dbReference type="Proteomes" id="UP000464214">
    <property type="component" value="Chromosome"/>
</dbReference>
<reference evidence="2 3" key="1">
    <citation type="submission" date="2020-01" db="EMBL/GenBank/DDBJ databases">
        <authorList>
            <person name="Kim M."/>
        </authorList>
    </citation>
    <scope>NUCLEOTIDE SEQUENCE [LARGE SCALE GENOMIC DNA]</scope>
    <source>
        <strain evidence="2 3">BT10</strain>
    </source>
</reference>
<gene>
    <name evidence="2" type="ORF">GU926_00350</name>
</gene>
<dbReference type="Pfam" id="PF24390">
    <property type="entry name" value="PRTase-CE"/>
    <property type="match status" value="1"/>
</dbReference>
<dbReference type="AlphaFoldDB" id="A0A6P1NUI2"/>
<feature type="domain" description="PRTase-CE" evidence="1">
    <location>
        <begin position="38"/>
        <end position="272"/>
    </location>
</feature>
<sequence>MKREDYNRILRLYPKQKWLVKKESELFSLLQHCDLPHQKELVFELLNEFIYVDLELLEIYLENIAEYIVNSSGFTLERTIITALAWEGDPDSSQMIIQLLRPWMTRKGWNNVAFASNVPKGMKLLNKYGYDQVILVDEFLGTGRTAEIRIEYLRQGAVRDLEIKACFVAGMKFGLCKISKLYDDVFCTLELDQAITDKYSGIEKTNAIRSMHQLETKLLNDINGKKLKDYKFGFSKTQALYSSYGNIPNSVFPIFWWPYDNESKNRNVLFIRNETGLEL</sequence>
<organism evidence="2 3">
    <name type="scientific">Nibribacter ruber</name>
    <dbReference type="NCBI Taxonomy" id="2698458"/>
    <lineage>
        <taxon>Bacteria</taxon>
        <taxon>Pseudomonadati</taxon>
        <taxon>Bacteroidota</taxon>
        <taxon>Cytophagia</taxon>
        <taxon>Cytophagales</taxon>
        <taxon>Hymenobacteraceae</taxon>
        <taxon>Nibribacter</taxon>
    </lineage>
</organism>
<evidence type="ECO:0000313" key="2">
    <source>
        <dbReference type="EMBL" id="QHL85974.1"/>
    </source>
</evidence>